<proteinExistence type="predicted"/>
<dbReference type="Proteomes" id="UP001586593">
    <property type="component" value="Unassembled WGS sequence"/>
</dbReference>
<name>A0ABR3XQ64_9PEZI</name>
<evidence type="ECO:0000313" key="1">
    <source>
        <dbReference type="EMBL" id="KAL1878058.1"/>
    </source>
</evidence>
<evidence type="ECO:0000313" key="2">
    <source>
        <dbReference type="Proteomes" id="UP001586593"/>
    </source>
</evidence>
<sequence length="123" mass="13598">MKLQLLDAGRLYPVAGPRHCLPSLAHSRIISELVARILCAGTITITHVTSGQPWYQPCYRRLSRALAYCGSWSLIHVGCPRTDEDDDFEQRLASYLVGAMGLNLTHKSVPLRQPAWASLLSAP</sequence>
<keyword evidence="2" id="KW-1185">Reference proteome</keyword>
<dbReference type="EMBL" id="JAZHXJ010000058">
    <property type="protein sequence ID" value="KAL1878058.1"/>
    <property type="molecule type" value="Genomic_DNA"/>
</dbReference>
<gene>
    <name evidence="1" type="ORF">VTK73DRAFT_8193</name>
</gene>
<accession>A0ABR3XQ64</accession>
<comment type="caution">
    <text evidence="1">The sequence shown here is derived from an EMBL/GenBank/DDBJ whole genome shotgun (WGS) entry which is preliminary data.</text>
</comment>
<reference evidence="1 2" key="1">
    <citation type="journal article" date="2024" name="Commun. Biol.">
        <title>Comparative genomic analysis of thermophilic fungi reveals convergent evolutionary adaptations and gene losses.</title>
        <authorList>
            <person name="Steindorff A.S."/>
            <person name="Aguilar-Pontes M.V."/>
            <person name="Robinson A.J."/>
            <person name="Andreopoulos B."/>
            <person name="LaButti K."/>
            <person name="Kuo A."/>
            <person name="Mondo S."/>
            <person name="Riley R."/>
            <person name="Otillar R."/>
            <person name="Haridas S."/>
            <person name="Lipzen A."/>
            <person name="Grimwood J."/>
            <person name="Schmutz J."/>
            <person name="Clum A."/>
            <person name="Reid I.D."/>
            <person name="Moisan M.C."/>
            <person name="Butler G."/>
            <person name="Nguyen T.T.M."/>
            <person name="Dewar K."/>
            <person name="Conant G."/>
            <person name="Drula E."/>
            <person name="Henrissat B."/>
            <person name="Hansel C."/>
            <person name="Singer S."/>
            <person name="Hutchinson M.I."/>
            <person name="de Vries R.P."/>
            <person name="Natvig D.O."/>
            <person name="Powell A.J."/>
            <person name="Tsang A."/>
            <person name="Grigoriev I.V."/>
        </authorList>
    </citation>
    <scope>NUCLEOTIDE SEQUENCE [LARGE SCALE GENOMIC DNA]</scope>
    <source>
        <strain evidence="1 2">ATCC 24622</strain>
    </source>
</reference>
<organism evidence="1 2">
    <name type="scientific">Phialemonium thermophilum</name>
    <dbReference type="NCBI Taxonomy" id="223376"/>
    <lineage>
        <taxon>Eukaryota</taxon>
        <taxon>Fungi</taxon>
        <taxon>Dikarya</taxon>
        <taxon>Ascomycota</taxon>
        <taxon>Pezizomycotina</taxon>
        <taxon>Sordariomycetes</taxon>
        <taxon>Sordariomycetidae</taxon>
        <taxon>Cephalothecales</taxon>
        <taxon>Cephalothecaceae</taxon>
        <taxon>Phialemonium</taxon>
    </lineage>
</organism>
<protein>
    <submittedName>
        <fullName evidence="1">Uncharacterized protein</fullName>
    </submittedName>
</protein>